<evidence type="ECO:0000259" key="2">
    <source>
        <dbReference type="PROSITE" id="PS50887"/>
    </source>
</evidence>
<keyword evidence="1" id="KW-1133">Transmembrane helix</keyword>
<feature type="transmembrane region" description="Helical" evidence="1">
    <location>
        <begin position="79"/>
        <end position="101"/>
    </location>
</feature>
<dbReference type="PROSITE" id="PS50887">
    <property type="entry name" value="GGDEF"/>
    <property type="match status" value="1"/>
</dbReference>
<dbReference type="PANTHER" id="PTHR45138">
    <property type="entry name" value="REGULATORY COMPONENTS OF SENSORY TRANSDUCTION SYSTEM"/>
    <property type="match status" value="1"/>
</dbReference>
<dbReference type="InterPro" id="IPR043128">
    <property type="entry name" value="Rev_trsase/Diguanyl_cyclase"/>
</dbReference>
<dbReference type="EMBL" id="WJBB01000021">
    <property type="protein sequence ID" value="MBC3798151.1"/>
    <property type="molecule type" value="Genomic_DNA"/>
</dbReference>
<protein>
    <submittedName>
        <fullName evidence="3">Diguanylate cyclase</fullName>
    </submittedName>
</protein>
<comment type="caution">
    <text evidence="3">The sequence shown here is derived from an EMBL/GenBank/DDBJ whole genome shotgun (WGS) entry which is preliminary data.</text>
</comment>
<feature type="transmembrane region" description="Helical" evidence="1">
    <location>
        <begin position="107"/>
        <end position="123"/>
    </location>
</feature>
<proteinExistence type="predicted"/>
<dbReference type="SMART" id="SM00267">
    <property type="entry name" value="GGDEF"/>
    <property type="match status" value="1"/>
</dbReference>
<keyword evidence="1" id="KW-0812">Transmembrane</keyword>
<feature type="transmembrane region" description="Helical" evidence="1">
    <location>
        <begin position="154"/>
        <end position="177"/>
    </location>
</feature>
<dbReference type="Pfam" id="PF00990">
    <property type="entry name" value="GGDEF"/>
    <property type="match status" value="1"/>
</dbReference>
<dbReference type="RefSeq" id="WP_148605620.1">
    <property type="nucleotide sequence ID" value="NZ_RXYB01000022.1"/>
</dbReference>
<dbReference type="Pfam" id="PF20966">
    <property type="entry name" value="MASE6"/>
    <property type="match status" value="1"/>
</dbReference>
<dbReference type="InterPro" id="IPR048435">
    <property type="entry name" value="MASE6"/>
</dbReference>
<evidence type="ECO:0000313" key="3">
    <source>
        <dbReference type="EMBL" id="MBC3798151.1"/>
    </source>
</evidence>
<dbReference type="SUPFAM" id="SSF55073">
    <property type="entry name" value="Nucleotide cyclase"/>
    <property type="match status" value="1"/>
</dbReference>
<keyword evidence="1" id="KW-0472">Membrane</keyword>
<organism evidence="3 4">
    <name type="scientific">Acetobacterium tundrae</name>
    <dbReference type="NCBI Taxonomy" id="132932"/>
    <lineage>
        <taxon>Bacteria</taxon>
        <taxon>Bacillati</taxon>
        <taxon>Bacillota</taxon>
        <taxon>Clostridia</taxon>
        <taxon>Eubacteriales</taxon>
        <taxon>Eubacteriaceae</taxon>
        <taxon>Acetobacterium</taxon>
    </lineage>
</organism>
<name>A0ABR6WNY8_9FIRM</name>
<gene>
    <name evidence="3" type="ORF">GH807_13995</name>
</gene>
<dbReference type="InterPro" id="IPR029787">
    <property type="entry name" value="Nucleotide_cyclase"/>
</dbReference>
<feature type="transmembrane region" description="Helical" evidence="1">
    <location>
        <begin position="130"/>
        <end position="148"/>
    </location>
</feature>
<reference evidence="3 4" key="1">
    <citation type="journal article" date="2020" name="mSystems">
        <title>Defining Genomic and Predicted Metabolic Features of the Acetobacterium Genus.</title>
        <authorList>
            <person name="Ross D.E."/>
            <person name="Marshall C.W."/>
            <person name="Gulliver D."/>
            <person name="May H.D."/>
            <person name="Norman R.S."/>
        </authorList>
    </citation>
    <scope>NUCLEOTIDE SEQUENCE [LARGE SCALE GENOMIC DNA]</scope>
    <source>
        <strain evidence="3 4">DSM 9173</strain>
    </source>
</reference>
<accession>A0ABR6WNY8</accession>
<dbReference type="InterPro" id="IPR050469">
    <property type="entry name" value="Diguanylate_Cyclase"/>
</dbReference>
<dbReference type="NCBIfam" id="TIGR00254">
    <property type="entry name" value="GGDEF"/>
    <property type="match status" value="1"/>
</dbReference>
<feature type="domain" description="GGDEF" evidence="2">
    <location>
        <begin position="229"/>
        <end position="356"/>
    </location>
</feature>
<keyword evidence="4" id="KW-1185">Reference proteome</keyword>
<dbReference type="CDD" id="cd01949">
    <property type="entry name" value="GGDEF"/>
    <property type="match status" value="1"/>
</dbReference>
<evidence type="ECO:0000313" key="4">
    <source>
        <dbReference type="Proteomes" id="UP000653358"/>
    </source>
</evidence>
<sequence length="356" mass="40940">MMLKKRIYQFMTNNFKFSAEDPQFRRVFLMNFVLPTLIFILLIFSWVSYAIALYPVLASNLAGLVLAGWVLYDFHQRHSVFATAIMIVAIEFFNLLSLFWFAGFNNYVLVWVIVIPVTAYFLLGRKIGRIVTIGFSVVVLIFIIWHYPVWKLQGYTLVGLFNLGFAYFGLVMITSYYELTMQEALTNLEKKNCELATVMMTDHLTGAYNRIKLDEMLASEITGSLKKRIILAVLICDIDYFKYVNDKFGHLFGDKILKDLVEVMHQTIRDSDICGRWGGEEFMIICPNTPLDRGIHLAEKLRRAVADYSRQLPEPVTISFGVAAFSPGDTDETLIKRADDALYLAKNQGRNRVEYL</sequence>
<dbReference type="Proteomes" id="UP000653358">
    <property type="component" value="Unassembled WGS sequence"/>
</dbReference>
<feature type="transmembrane region" description="Helical" evidence="1">
    <location>
        <begin position="53"/>
        <end position="72"/>
    </location>
</feature>
<dbReference type="PANTHER" id="PTHR45138:SF9">
    <property type="entry name" value="DIGUANYLATE CYCLASE DGCM-RELATED"/>
    <property type="match status" value="1"/>
</dbReference>
<evidence type="ECO:0000256" key="1">
    <source>
        <dbReference type="SAM" id="Phobius"/>
    </source>
</evidence>
<dbReference type="Gene3D" id="3.30.70.270">
    <property type="match status" value="1"/>
</dbReference>
<dbReference type="InterPro" id="IPR000160">
    <property type="entry name" value="GGDEF_dom"/>
</dbReference>
<feature type="transmembrane region" description="Helical" evidence="1">
    <location>
        <begin position="27"/>
        <end position="47"/>
    </location>
</feature>